<feature type="transmembrane region" description="Helical" evidence="1">
    <location>
        <begin position="177"/>
        <end position="195"/>
    </location>
</feature>
<dbReference type="InterPro" id="IPR007294">
    <property type="entry name" value="DUF401"/>
</dbReference>
<name>A0A0G0PXC9_9BACT</name>
<sequence>MLDLVKIFIVLALLIFLVWRKVDTGVSILFAAVLLGILFSMPFTLFFKEIPKVALSRETIQLAAAIILVLVFNDLWKESGQLKLVIDKMEYIFQDARVTVAALPAIIGLMPIMGGAYLSAPLVDESSEKLNLGSEHKSFINYWFRHIWEYFLPTYPGVLLSASIFGCSILTVVSHNFMLSIAAITGGIAAGLWGLKKPNLEEHEKPEVVDHFSFLFALLPLAVLLSLALVFKIDMSYALVITIILSIVIYRIPLKNFFNIFKKNFSWSMLTIVFAIMYFKDILQTSGAMEILSGDFNHLGISLVWLAIFMPFIVGLLTGMASAFVGITFPLIASLSNDLSFLPLAYASGYCGMLLSPTHLCLVMTREYFQSRFSGIYARMVVPLILVFLTSLGLFFWLN</sequence>
<proteinExistence type="predicted"/>
<keyword evidence="1" id="KW-0472">Membrane</keyword>
<keyword evidence="1" id="KW-1133">Transmembrane helix</keyword>
<evidence type="ECO:0008006" key="4">
    <source>
        <dbReference type="Google" id="ProtNLM"/>
    </source>
</evidence>
<protein>
    <recommendedName>
        <fullName evidence="4">DUF401 family protein</fullName>
    </recommendedName>
</protein>
<feature type="transmembrane region" description="Helical" evidence="1">
    <location>
        <begin position="29"/>
        <end position="47"/>
    </location>
</feature>
<gene>
    <name evidence="2" type="ORF">UT63_C0032G0020</name>
</gene>
<dbReference type="EMBL" id="LBXN01000032">
    <property type="protein sequence ID" value="KKR32789.1"/>
    <property type="molecule type" value="Genomic_DNA"/>
</dbReference>
<dbReference type="PATRIC" id="fig|1618450.3.peg.773"/>
<dbReference type="PANTHER" id="PTHR39556:SF1">
    <property type="entry name" value="PROTEIN, PUTATIVE-RELATED"/>
    <property type="match status" value="1"/>
</dbReference>
<reference evidence="2 3" key="1">
    <citation type="journal article" date="2015" name="Nature">
        <title>rRNA introns, odd ribosomes, and small enigmatic genomes across a large radiation of phyla.</title>
        <authorList>
            <person name="Brown C.T."/>
            <person name="Hug L.A."/>
            <person name="Thomas B.C."/>
            <person name="Sharon I."/>
            <person name="Castelle C.J."/>
            <person name="Singh A."/>
            <person name="Wilkins M.J."/>
            <person name="Williams K.H."/>
            <person name="Banfield J.F."/>
        </authorList>
    </citation>
    <scope>NUCLEOTIDE SEQUENCE [LARGE SCALE GENOMIC DNA]</scope>
</reference>
<feature type="transmembrane region" description="Helical" evidence="1">
    <location>
        <begin position="376"/>
        <end position="398"/>
    </location>
</feature>
<comment type="caution">
    <text evidence="2">The sequence shown here is derived from an EMBL/GenBank/DDBJ whole genome shotgun (WGS) entry which is preliminary data.</text>
</comment>
<dbReference type="PANTHER" id="PTHR39556">
    <property type="entry name" value="PROTEIN, PUTATIVE-RELATED"/>
    <property type="match status" value="1"/>
</dbReference>
<feature type="transmembrane region" description="Helical" evidence="1">
    <location>
        <begin position="265"/>
        <end position="283"/>
    </location>
</feature>
<evidence type="ECO:0000313" key="2">
    <source>
        <dbReference type="EMBL" id="KKR32789.1"/>
    </source>
</evidence>
<organism evidence="2 3">
    <name type="scientific">Candidatus Gottesmanbacteria bacterium GW2011_GWC2_39_8</name>
    <dbReference type="NCBI Taxonomy" id="1618450"/>
    <lineage>
        <taxon>Bacteria</taxon>
        <taxon>Candidatus Gottesmaniibacteriota</taxon>
    </lineage>
</organism>
<evidence type="ECO:0000256" key="1">
    <source>
        <dbReference type="SAM" id="Phobius"/>
    </source>
</evidence>
<dbReference type="Pfam" id="PF04165">
    <property type="entry name" value="DUF401"/>
    <property type="match status" value="1"/>
</dbReference>
<feature type="transmembrane region" description="Helical" evidence="1">
    <location>
        <begin position="237"/>
        <end position="253"/>
    </location>
</feature>
<feature type="transmembrane region" description="Helical" evidence="1">
    <location>
        <begin position="211"/>
        <end position="230"/>
    </location>
</feature>
<feature type="transmembrane region" description="Helical" evidence="1">
    <location>
        <begin position="150"/>
        <end position="170"/>
    </location>
</feature>
<feature type="transmembrane region" description="Helical" evidence="1">
    <location>
        <begin position="59"/>
        <end position="76"/>
    </location>
</feature>
<dbReference type="Proteomes" id="UP000034539">
    <property type="component" value="Unassembled WGS sequence"/>
</dbReference>
<feature type="transmembrane region" description="Helical" evidence="1">
    <location>
        <begin position="97"/>
        <end position="120"/>
    </location>
</feature>
<feature type="transmembrane region" description="Helical" evidence="1">
    <location>
        <begin position="344"/>
        <end position="364"/>
    </location>
</feature>
<accession>A0A0G0PXC9</accession>
<feature type="transmembrane region" description="Helical" evidence="1">
    <location>
        <begin position="6"/>
        <end position="22"/>
    </location>
</feature>
<feature type="transmembrane region" description="Helical" evidence="1">
    <location>
        <begin position="303"/>
        <end position="332"/>
    </location>
</feature>
<keyword evidence="1" id="KW-0812">Transmembrane</keyword>
<evidence type="ECO:0000313" key="3">
    <source>
        <dbReference type="Proteomes" id="UP000034539"/>
    </source>
</evidence>
<dbReference type="AlphaFoldDB" id="A0A0G0PXC9"/>